<evidence type="ECO:0000256" key="1">
    <source>
        <dbReference type="ARBA" id="ARBA00009213"/>
    </source>
</evidence>
<dbReference type="PANTHER" id="PTHR37817:SF1">
    <property type="entry name" value="N-ACETYLTRANSFERASE EIS"/>
    <property type="match status" value="1"/>
</dbReference>
<dbReference type="Proteomes" id="UP000246722">
    <property type="component" value="Unassembled WGS sequence"/>
</dbReference>
<dbReference type="NCBIfam" id="NF002367">
    <property type="entry name" value="PRK01346.1-4"/>
    <property type="match status" value="1"/>
</dbReference>
<evidence type="ECO:0000256" key="2">
    <source>
        <dbReference type="ARBA" id="ARBA00022679"/>
    </source>
</evidence>
<dbReference type="PANTHER" id="PTHR37817">
    <property type="entry name" value="N-ACETYLTRANSFERASE EIS"/>
    <property type="match status" value="1"/>
</dbReference>
<gene>
    <name evidence="6" type="ORF">CTB96_09540</name>
</gene>
<dbReference type="GO" id="GO:0034069">
    <property type="term" value="F:aminoglycoside N-acetyltransferase activity"/>
    <property type="evidence" value="ECO:0007669"/>
    <property type="project" value="TreeGrafter"/>
</dbReference>
<comment type="similarity">
    <text evidence="1 4">Belongs to the acetyltransferase Eis family.</text>
</comment>
<evidence type="ECO:0000256" key="4">
    <source>
        <dbReference type="HAMAP-Rule" id="MF_01812"/>
    </source>
</evidence>
<feature type="active site" description="Proton donor" evidence="4">
    <location>
        <position position="151"/>
    </location>
</feature>
<dbReference type="InterPro" id="IPR051554">
    <property type="entry name" value="Acetyltransferase_Eis"/>
</dbReference>
<evidence type="ECO:0000259" key="5">
    <source>
        <dbReference type="PROSITE" id="PS51186"/>
    </source>
</evidence>
<name>A0A317ZRL2_9MICO</name>
<dbReference type="SUPFAM" id="SSF55718">
    <property type="entry name" value="SCP-like"/>
    <property type="match status" value="1"/>
</dbReference>
<reference evidence="6 7" key="1">
    <citation type="submission" date="2018-05" db="EMBL/GenBank/DDBJ databases">
        <title>Genetic diversity of glacier-inhabiting Cryobacterium bacteria in China and description of Cryobacterium mengkeensis sp. nov. and Arthrobacter glacialis sp. nov.</title>
        <authorList>
            <person name="Liu Q."/>
            <person name="Xin Y.-H."/>
        </authorList>
    </citation>
    <scope>NUCLEOTIDE SEQUENCE [LARGE SCALE GENOMIC DNA]</scope>
    <source>
        <strain evidence="6 7">SK-1</strain>
    </source>
</reference>
<dbReference type="InterPro" id="IPR041380">
    <property type="entry name" value="Acetyltransf_17"/>
</dbReference>
<dbReference type="InterPro" id="IPR000182">
    <property type="entry name" value="GNAT_dom"/>
</dbReference>
<protein>
    <submittedName>
        <fullName evidence="6">GNAT family N-acetyltransferase</fullName>
    </submittedName>
</protein>
<dbReference type="GO" id="GO:0030649">
    <property type="term" value="P:aminoglycoside antibiotic catabolic process"/>
    <property type="evidence" value="ECO:0007669"/>
    <property type="project" value="TreeGrafter"/>
</dbReference>
<keyword evidence="7" id="KW-1185">Reference proteome</keyword>
<dbReference type="Gene3D" id="3.40.630.30">
    <property type="match status" value="2"/>
</dbReference>
<dbReference type="InterPro" id="IPR036527">
    <property type="entry name" value="SCP2_sterol-bd_dom_sf"/>
</dbReference>
<dbReference type="PROSITE" id="PS51186">
    <property type="entry name" value="GNAT"/>
    <property type="match status" value="1"/>
</dbReference>
<keyword evidence="2 4" id="KW-0808">Transferase</keyword>
<dbReference type="Gene3D" id="3.30.1050.10">
    <property type="entry name" value="SCP2 sterol-binding domain"/>
    <property type="match status" value="1"/>
</dbReference>
<proteinExistence type="inferred from homology"/>
<dbReference type="HAMAP" id="MF_01812">
    <property type="entry name" value="Eis"/>
    <property type="match status" value="1"/>
</dbReference>
<keyword evidence="3 4" id="KW-0012">Acyltransferase</keyword>
<evidence type="ECO:0000256" key="3">
    <source>
        <dbReference type="ARBA" id="ARBA00023315"/>
    </source>
</evidence>
<dbReference type="AlphaFoldDB" id="A0A317ZRL2"/>
<dbReference type="EMBL" id="QHLY01000010">
    <property type="protein sequence ID" value="PXA69810.1"/>
    <property type="molecule type" value="Genomic_DNA"/>
</dbReference>
<comment type="caution">
    <text evidence="6">The sequence shown here is derived from an EMBL/GenBank/DDBJ whole genome shotgun (WGS) entry which is preliminary data.</text>
</comment>
<comment type="subunit">
    <text evidence="4">Homohexamer; trimer of dimers.</text>
</comment>
<dbReference type="OrthoDB" id="8399956at2"/>
<dbReference type="RefSeq" id="WP_110126701.1">
    <property type="nucleotide sequence ID" value="NZ_QHLY01000010.1"/>
</dbReference>
<dbReference type="SUPFAM" id="SSF55729">
    <property type="entry name" value="Acyl-CoA N-acyltransferases (Nat)"/>
    <property type="match status" value="1"/>
</dbReference>
<dbReference type="Pfam" id="PF13527">
    <property type="entry name" value="Acetyltransf_9"/>
    <property type="match status" value="1"/>
</dbReference>
<feature type="binding site" evidence="4">
    <location>
        <begin position="146"/>
        <end position="147"/>
    </location>
    <ligand>
        <name>acetyl-CoA</name>
        <dbReference type="ChEBI" id="CHEBI:57288"/>
    </ligand>
</feature>
<dbReference type="InterPro" id="IPR022902">
    <property type="entry name" value="NAcTrfase_Eis"/>
</dbReference>
<organism evidence="6 7">
    <name type="scientific">Cryobacterium arcticum</name>
    <dbReference type="NCBI Taxonomy" id="670052"/>
    <lineage>
        <taxon>Bacteria</taxon>
        <taxon>Bacillati</taxon>
        <taxon>Actinomycetota</taxon>
        <taxon>Actinomycetes</taxon>
        <taxon>Micrococcales</taxon>
        <taxon>Microbacteriaceae</taxon>
        <taxon>Cryobacterium</taxon>
    </lineage>
</organism>
<dbReference type="InterPro" id="IPR025559">
    <property type="entry name" value="Eis_dom"/>
</dbReference>
<dbReference type="Pfam" id="PF13530">
    <property type="entry name" value="SCP2_2"/>
    <property type="match status" value="1"/>
</dbReference>
<feature type="binding site" evidence="4">
    <location>
        <begin position="118"/>
        <end position="123"/>
    </location>
    <ligand>
        <name>acetyl-CoA</name>
        <dbReference type="ChEBI" id="CHEBI:57288"/>
    </ligand>
</feature>
<evidence type="ECO:0000313" key="7">
    <source>
        <dbReference type="Proteomes" id="UP000246722"/>
    </source>
</evidence>
<feature type="binding site" evidence="4">
    <location>
        <begin position="110"/>
        <end position="112"/>
    </location>
    <ligand>
        <name>acetyl-CoA</name>
        <dbReference type="ChEBI" id="CHEBI:57288"/>
    </ligand>
</feature>
<accession>A0A317ZRL2</accession>
<dbReference type="InterPro" id="IPR016181">
    <property type="entry name" value="Acyl_CoA_acyltransferase"/>
</dbReference>
<sequence>MVNAYAAVPVDPESAAALEERGLSLAVLDAADKQALAVWVLADARGFHEITPSESSLTVQVDDIATDRVTGVWDASQADPATPVATVRSWEMGLTVPGGATLPSYAISSVTVSPTHRRRGIARAMLTGELRTAVRLGLPMAMLTVSEATIYGRYGFGPSARQSAYIVDTSRARWTGPTPAGRIQFVSPESLLADGPAVFDRTRDRSPGEVDRREIWWKRTLGLLPNEPEARKRGIRAVRYDDANGEIAGFALYEIALQNVSQPGQLKLVDLVAATDDAYAALWRFLVEMDMVNEISAPLRSISEPVAWQVADHRAVRKTSERDHLWLRILDVPAALGARRYTAPGQYLLDVTDDLSFAQGRFLLTVAADGSGQAHPLLDAAAPVGAVEVALSAADLASLYLGGTSAVDLARAGRITELTPDAAVRLDTALHSAYAPHLSTWF</sequence>
<feature type="active site" description="Proton acceptor; via carboxylate" evidence="4">
    <location>
        <position position="442"/>
    </location>
</feature>
<dbReference type="Pfam" id="PF17668">
    <property type="entry name" value="Acetyltransf_17"/>
    <property type="match status" value="1"/>
</dbReference>
<feature type="domain" description="N-acetyltransferase" evidence="5">
    <location>
        <begin position="48"/>
        <end position="177"/>
    </location>
</feature>
<evidence type="ECO:0000313" key="6">
    <source>
        <dbReference type="EMBL" id="PXA69810.1"/>
    </source>
</evidence>